<protein>
    <submittedName>
        <fullName evidence="2">DUF6879 family protein</fullName>
    </submittedName>
</protein>
<accession>A0ABW6NNS1</accession>
<dbReference type="EMBL" id="JBIALX010000011">
    <property type="protein sequence ID" value="MFF0456604.1"/>
    <property type="molecule type" value="Genomic_DNA"/>
</dbReference>
<gene>
    <name evidence="2" type="ORF">ACFYTH_24855</name>
</gene>
<evidence type="ECO:0000313" key="3">
    <source>
        <dbReference type="Proteomes" id="UP001601521"/>
    </source>
</evidence>
<keyword evidence="3" id="KW-1185">Reference proteome</keyword>
<feature type="domain" description="DUF6879" evidence="1">
    <location>
        <begin position="11"/>
        <end position="174"/>
    </location>
</feature>
<dbReference type="Proteomes" id="UP001601521">
    <property type="component" value="Unassembled WGS sequence"/>
</dbReference>
<proteinExistence type="predicted"/>
<name>A0ABW6NNS1_9NOCA</name>
<reference evidence="2 3" key="1">
    <citation type="submission" date="2024-10" db="EMBL/GenBank/DDBJ databases">
        <title>The Natural Products Discovery Center: Release of the First 8490 Sequenced Strains for Exploring Actinobacteria Biosynthetic Diversity.</title>
        <authorList>
            <person name="Kalkreuter E."/>
            <person name="Kautsar S.A."/>
            <person name="Yang D."/>
            <person name="Bader C.D."/>
            <person name="Teijaro C.N."/>
            <person name="Fluegel L."/>
            <person name="Davis C.M."/>
            <person name="Simpson J.R."/>
            <person name="Lauterbach L."/>
            <person name="Steele A.D."/>
            <person name="Gui C."/>
            <person name="Meng S."/>
            <person name="Li G."/>
            <person name="Viehrig K."/>
            <person name="Ye F."/>
            <person name="Su P."/>
            <person name="Kiefer A.F."/>
            <person name="Nichols A."/>
            <person name="Cepeda A.J."/>
            <person name="Yan W."/>
            <person name="Fan B."/>
            <person name="Jiang Y."/>
            <person name="Adhikari A."/>
            <person name="Zheng C.-J."/>
            <person name="Schuster L."/>
            <person name="Cowan T.M."/>
            <person name="Smanski M.J."/>
            <person name="Chevrette M.G."/>
            <person name="De Carvalho L.P.S."/>
            <person name="Shen B."/>
        </authorList>
    </citation>
    <scope>NUCLEOTIDE SEQUENCE [LARGE SCALE GENOMIC DNA]</scope>
    <source>
        <strain evidence="2 3">NPDC004550</strain>
    </source>
</reference>
<comment type="caution">
    <text evidence="2">The sequence shown here is derived from an EMBL/GenBank/DDBJ whole genome shotgun (WGS) entry which is preliminary data.</text>
</comment>
<dbReference type="Pfam" id="PF21806">
    <property type="entry name" value="DUF6879"/>
    <property type="match status" value="1"/>
</dbReference>
<evidence type="ECO:0000259" key="1">
    <source>
        <dbReference type="Pfam" id="PF21806"/>
    </source>
</evidence>
<dbReference type="InterPro" id="IPR049244">
    <property type="entry name" value="DUF6879"/>
</dbReference>
<organism evidence="2 3">
    <name type="scientific">Nocardia africana</name>
    <dbReference type="NCBI Taxonomy" id="134964"/>
    <lineage>
        <taxon>Bacteria</taxon>
        <taxon>Bacillati</taxon>
        <taxon>Actinomycetota</taxon>
        <taxon>Actinomycetes</taxon>
        <taxon>Mycobacteriales</taxon>
        <taxon>Nocardiaceae</taxon>
        <taxon>Nocardia</taxon>
    </lineage>
</organism>
<sequence>MSRTIDPNSAEVARIFAGIEQSWFRLATRQHYEIPAEQERVAEFLRTGRVDASADRFVRLIERHAAARRVLRRVLVVREPLSDYARFALAAAAACAAAGEDVRVLPVRPGAQPGDEAESDDFWLFDDAQLWSMEHDERGRLIGVSHSAEPADLARARRVRDAVLATSVPLPDYVQADHR</sequence>
<dbReference type="RefSeq" id="WP_387253481.1">
    <property type="nucleotide sequence ID" value="NZ_JBIALX010000011.1"/>
</dbReference>
<evidence type="ECO:0000313" key="2">
    <source>
        <dbReference type="EMBL" id="MFF0456604.1"/>
    </source>
</evidence>